<evidence type="ECO:0000313" key="1">
    <source>
        <dbReference type="EMBL" id="MBW96719.1"/>
    </source>
</evidence>
<proteinExistence type="predicted"/>
<dbReference type="AlphaFoldDB" id="A0A2P2JTC2"/>
<protein>
    <submittedName>
        <fullName evidence="1">Hydroxyproline-rich glycoprotein</fullName>
    </submittedName>
</protein>
<sequence>MSLVFQLNRKRSLEPIRRRSLIL</sequence>
<dbReference type="EMBL" id="GGEC01016236">
    <property type="protein sequence ID" value="MBW96719.1"/>
    <property type="molecule type" value="Transcribed_RNA"/>
</dbReference>
<accession>A0A2P2JTC2</accession>
<reference evidence="1" key="1">
    <citation type="submission" date="2018-02" db="EMBL/GenBank/DDBJ databases">
        <title>Rhizophora mucronata_Transcriptome.</title>
        <authorList>
            <person name="Meera S.P."/>
            <person name="Sreeshan A."/>
            <person name="Augustine A."/>
        </authorList>
    </citation>
    <scope>NUCLEOTIDE SEQUENCE</scope>
    <source>
        <tissue evidence="1">Leaf</tissue>
    </source>
</reference>
<name>A0A2P2JTC2_RHIMU</name>
<organism evidence="1">
    <name type="scientific">Rhizophora mucronata</name>
    <name type="common">Asiatic mangrove</name>
    <dbReference type="NCBI Taxonomy" id="61149"/>
    <lineage>
        <taxon>Eukaryota</taxon>
        <taxon>Viridiplantae</taxon>
        <taxon>Streptophyta</taxon>
        <taxon>Embryophyta</taxon>
        <taxon>Tracheophyta</taxon>
        <taxon>Spermatophyta</taxon>
        <taxon>Magnoliopsida</taxon>
        <taxon>eudicotyledons</taxon>
        <taxon>Gunneridae</taxon>
        <taxon>Pentapetalae</taxon>
        <taxon>rosids</taxon>
        <taxon>fabids</taxon>
        <taxon>Malpighiales</taxon>
        <taxon>Rhizophoraceae</taxon>
        <taxon>Rhizophora</taxon>
    </lineage>
</organism>